<dbReference type="AlphaFoldDB" id="A0AAE1N0V8"/>
<comment type="cofactor">
    <cofactor evidence="1">
        <name>heme</name>
        <dbReference type="ChEBI" id="CHEBI:30413"/>
    </cofactor>
</comment>
<comment type="similarity">
    <text evidence="3">Belongs to the cytochrome P450 family.</text>
</comment>
<keyword evidence="6" id="KW-0560">Oxidoreductase</keyword>
<keyword evidence="7" id="KW-0408">Iron</keyword>
<evidence type="ECO:0000256" key="6">
    <source>
        <dbReference type="ARBA" id="ARBA00023002"/>
    </source>
</evidence>
<evidence type="ECO:0000256" key="4">
    <source>
        <dbReference type="ARBA" id="ARBA00022617"/>
    </source>
</evidence>
<dbReference type="PRINTS" id="PR00463">
    <property type="entry name" value="EP450I"/>
</dbReference>
<evidence type="ECO:0008006" key="13">
    <source>
        <dbReference type="Google" id="ProtNLM"/>
    </source>
</evidence>
<evidence type="ECO:0000256" key="3">
    <source>
        <dbReference type="ARBA" id="ARBA00010617"/>
    </source>
</evidence>
<organism evidence="11 12">
    <name type="scientific">Acacia crassicarpa</name>
    <name type="common">northern wattle</name>
    <dbReference type="NCBI Taxonomy" id="499986"/>
    <lineage>
        <taxon>Eukaryota</taxon>
        <taxon>Viridiplantae</taxon>
        <taxon>Streptophyta</taxon>
        <taxon>Embryophyta</taxon>
        <taxon>Tracheophyta</taxon>
        <taxon>Spermatophyta</taxon>
        <taxon>Magnoliopsida</taxon>
        <taxon>eudicotyledons</taxon>
        <taxon>Gunneridae</taxon>
        <taxon>Pentapetalae</taxon>
        <taxon>rosids</taxon>
        <taxon>fabids</taxon>
        <taxon>Fabales</taxon>
        <taxon>Fabaceae</taxon>
        <taxon>Caesalpinioideae</taxon>
        <taxon>mimosoid clade</taxon>
        <taxon>Acacieae</taxon>
        <taxon>Acacia</taxon>
    </lineage>
</organism>
<evidence type="ECO:0000256" key="1">
    <source>
        <dbReference type="ARBA" id="ARBA00001971"/>
    </source>
</evidence>
<reference evidence="11" key="1">
    <citation type="submission" date="2023-10" db="EMBL/GenBank/DDBJ databases">
        <title>Chromosome-level genome of the transformable northern wattle, Acacia crassicarpa.</title>
        <authorList>
            <person name="Massaro I."/>
            <person name="Sinha N.R."/>
            <person name="Poethig S."/>
            <person name="Leichty A.R."/>
        </authorList>
    </citation>
    <scope>NUCLEOTIDE SEQUENCE</scope>
    <source>
        <strain evidence="11">Acra3RX</strain>
        <tissue evidence="11">Leaf</tissue>
    </source>
</reference>
<proteinExistence type="inferred from homology"/>
<dbReference type="Gene3D" id="1.10.630.10">
    <property type="entry name" value="Cytochrome P450"/>
    <property type="match status" value="1"/>
</dbReference>
<protein>
    <recommendedName>
        <fullName evidence="13">Cytochrome P450</fullName>
    </recommendedName>
</protein>
<evidence type="ECO:0000256" key="8">
    <source>
        <dbReference type="ARBA" id="ARBA00023033"/>
    </source>
</evidence>
<dbReference type="Proteomes" id="UP001293593">
    <property type="component" value="Unassembled WGS sequence"/>
</dbReference>
<evidence type="ECO:0000256" key="7">
    <source>
        <dbReference type="ARBA" id="ARBA00023004"/>
    </source>
</evidence>
<keyword evidence="9 10" id="KW-0472">Membrane</keyword>
<keyword evidence="10" id="KW-0812">Transmembrane</keyword>
<dbReference type="GO" id="GO:0005506">
    <property type="term" value="F:iron ion binding"/>
    <property type="evidence" value="ECO:0007669"/>
    <property type="project" value="InterPro"/>
</dbReference>
<dbReference type="SUPFAM" id="SSF48264">
    <property type="entry name" value="Cytochrome P450"/>
    <property type="match status" value="1"/>
</dbReference>
<keyword evidence="12" id="KW-1185">Reference proteome</keyword>
<keyword evidence="5" id="KW-0479">Metal-binding</keyword>
<feature type="transmembrane region" description="Helical" evidence="10">
    <location>
        <begin position="251"/>
        <end position="272"/>
    </location>
</feature>
<keyword evidence="10" id="KW-1133">Transmembrane helix</keyword>
<dbReference type="PANTHER" id="PTHR47943">
    <property type="entry name" value="CYTOCHROME P450 93A3-LIKE"/>
    <property type="match status" value="1"/>
</dbReference>
<evidence type="ECO:0000256" key="5">
    <source>
        <dbReference type="ARBA" id="ARBA00022723"/>
    </source>
</evidence>
<evidence type="ECO:0000313" key="11">
    <source>
        <dbReference type="EMBL" id="KAK4280827.1"/>
    </source>
</evidence>
<dbReference type="GO" id="GO:0016705">
    <property type="term" value="F:oxidoreductase activity, acting on paired donors, with incorporation or reduction of molecular oxygen"/>
    <property type="evidence" value="ECO:0007669"/>
    <property type="project" value="InterPro"/>
</dbReference>
<dbReference type="Pfam" id="PF00067">
    <property type="entry name" value="p450"/>
    <property type="match status" value="1"/>
</dbReference>
<dbReference type="InterPro" id="IPR036396">
    <property type="entry name" value="Cyt_P450_sf"/>
</dbReference>
<dbReference type="EMBL" id="JAWXYG010000002">
    <property type="protein sequence ID" value="KAK4280827.1"/>
    <property type="molecule type" value="Genomic_DNA"/>
</dbReference>
<dbReference type="GO" id="GO:0016020">
    <property type="term" value="C:membrane"/>
    <property type="evidence" value="ECO:0007669"/>
    <property type="project" value="UniProtKB-SubCell"/>
</dbReference>
<comment type="subcellular location">
    <subcellularLocation>
        <location evidence="2">Membrane</location>
    </subcellularLocation>
</comment>
<keyword evidence="8" id="KW-0503">Monooxygenase</keyword>
<evidence type="ECO:0000256" key="2">
    <source>
        <dbReference type="ARBA" id="ARBA00004370"/>
    </source>
</evidence>
<dbReference type="InterPro" id="IPR001128">
    <property type="entry name" value="Cyt_P450"/>
</dbReference>
<evidence type="ECO:0000256" key="9">
    <source>
        <dbReference type="ARBA" id="ARBA00023136"/>
    </source>
</evidence>
<evidence type="ECO:0000256" key="10">
    <source>
        <dbReference type="SAM" id="Phobius"/>
    </source>
</evidence>
<dbReference type="PANTHER" id="PTHR47943:SF9">
    <property type="entry name" value="CYTOCHROME P450"/>
    <property type="match status" value="1"/>
</dbReference>
<sequence>MLGELPHRSLQLLAQKYGAILSLKLGQVPAVVVSSHEAAELFLRTHDTVFASRPDVQASDPLSTGTRGLVFADYGPYWRYVKKVCTLNLLSASRVQMLAPSRRAELGSTVKSLERAAAAREVVNLSETVKDLIEETIYKMILGRGKDDRFNLKGLIKDQLSLIGQFNMADYVAWLGAFDFQGLTRKLRRNHKAIEDILEKIVTEHEQAAREQNEQNHNKDFMHTMLALIHQPMELQDHQNHFLIDREHLKVILIDMIFASAYTSIVVIDFVFSELLRHPRVIKKSPK</sequence>
<name>A0AAE1N0V8_9FABA</name>
<accession>A0AAE1N0V8</accession>
<dbReference type="GO" id="GO:0004497">
    <property type="term" value="F:monooxygenase activity"/>
    <property type="evidence" value="ECO:0007669"/>
    <property type="project" value="UniProtKB-KW"/>
</dbReference>
<dbReference type="InterPro" id="IPR002401">
    <property type="entry name" value="Cyt_P450_E_grp-I"/>
</dbReference>
<gene>
    <name evidence="11" type="ORF">QN277_012398</name>
</gene>
<dbReference type="GO" id="GO:0020037">
    <property type="term" value="F:heme binding"/>
    <property type="evidence" value="ECO:0007669"/>
    <property type="project" value="InterPro"/>
</dbReference>
<evidence type="ECO:0000313" key="12">
    <source>
        <dbReference type="Proteomes" id="UP001293593"/>
    </source>
</evidence>
<keyword evidence="4" id="KW-0349">Heme</keyword>
<comment type="caution">
    <text evidence="11">The sequence shown here is derived from an EMBL/GenBank/DDBJ whole genome shotgun (WGS) entry which is preliminary data.</text>
</comment>